<proteinExistence type="predicted"/>
<dbReference type="AlphaFoldDB" id="A0A811RE80"/>
<accession>A0A811RE80</accession>
<evidence type="ECO:0000313" key="2">
    <source>
        <dbReference type="Proteomes" id="UP000604825"/>
    </source>
</evidence>
<protein>
    <submittedName>
        <fullName evidence="1">Uncharacterized protein</fullName>
    </submittedName>
</protein>
<keyword evidence="2" id="KW-1185">Reference proteome</keyword>
<sequence length="144" mass="16058">MPVSRESVVLKLFQAATVLTLGNGESTFFWTDVWLDGRCIEDIAPSIFATVSARKKKTVVAQALAGDAWWWLTAKQQLPKLLRRGFDSLFFLVGWLIWKERNARTFNGVGRPAADLAALIQDEASSWCQAGFTHFRLLLSVLGA</sequence>
<evidence type="ECO:0000313" key="1">
    <source>
        <dbReference type="EMBL" id="CAD6268588.1"/>
    </source>
</evidence>
<dbReference type="Proteomes" id="UP000604825">
    <property type="component" value="Unassembled WGS sequence"/>
</dbReference>
<organism evidence="1 2">
    <name type="scientific">Miscanthus lutarioriparius</name>
    <dbReference type="NCBI Taxonomy" id="422564"/>
    <lineage>
        <taxon>Eukaryota</taxon>
        <taxon>Viridiplantae</taxon>
        <taxon>Streptophyta</taxon>
        <taxon>Embryophyta</taxon>
        <taxon>Tracheophyta</taxon>
        <taxon>Spermatophyta</taxon>
        <taxon>Magnoliopsida</taxon>
        <taxon>Liliopsida</taxon>
        <taxon>Poales</taxon>
        <taxon>Poaceae</taxon>
        <taxon>PACMAD clade</taxon>
        <taxon>Panicoideae</taxon>
        <taxon>Andropogonodae</taxon>
        <taxon>Andropogoneae</taxon>
        <taxon>Saccharinae</taxon>
        <taxon>Miscanthus</taxon>
    </lineage>
</organism>
<dbReference type="EMBL" id="CAJGYO010000014">
    <property type="protein sequence ID" value="CAD6268588.1"/>
    <property type="molecule type" value="Genomic_DNA"/>
</dbReference>
<name>A0A811RE80_9POAL</name>
<reference evidence="1" key="1">
    <citation type="submission" date="2020-10" db="EMBL/GenBank/DDBJ databases">
        <authorList>
            <person name="Han B."/>
            <person name="Lu T."/>
            <person name="Zhao Q."/>
            <person name="Huang X."/>
            <person name="Zhao Y."/>
        </authorList>
    </citation>
    <scope>NUCLEOTIDE SEQUENCE</scope>
</reference>
<comment type="caution">
    <text evidence="1">The sequence shown here is derived from an EMBL/GenBank/DDBJ whole genome shotgun (WGS) entry which is preliminary data.</text>
</comment>
<dbReference type="OrthoDB" id="677550at2759"/>
<gene>
    <name evidence="1" type="ORF">NCGR_LOCUS51893</name>
</gene>